<keyword evidence="15" id="KW-1185">Reference proteome</keyword>
<evidence type="ECO:0000256" key="2">
    <source>
        <dbReference type="ARBA" id="ARBA00022515"/>
    </source>
</evidence>
<feature type="domain" description="SF4 helicase" evidence="13">
    <location>
        <begin position="179"/>
        <end position="459"/>
    </location>
</feature>
<evidence type="ECO:0000256" key="3">
    <source>
        <dbReference type="ARBA" id="ARBA00022705"/>
    </source>
</evidence>
<dbReference type="GO" id="GO:0003677">
    <property type="term" value="F:DNA binding"/>
    <property type="evidence" value="ECO:0007669"/>
    <property type="project" value="UniProtKB-UniRule"/>
</dbReference>
<evidence type="ECO:0000256" key="7">
    <source>
        <dbReference type="ARBA" id="ARBA00022840"/>
    </source>
</evidence>
<evidence type="ECO:0000256" key="12">
    <source>
        <dbReference type="RuleBase" id="RU362085"/>
    </source>
</evidence>
<dbReference type="GO" id="GO:0005524">
    <property type="term" value="F:ATP binding"/>
    <property type="evidence" value="ECO:0007669"/>
    <property type="project" value="UniProtKB-UniRule"/>
</dbReference>
<dbReference type="AlphaFoldDB" id="A0A559KJA5"/>
<dbReference type="EC" id="5.6.2.3" evidence="11 12"/>
<proteinExistence type="inferred from homology"/>
<evidence type="ECO:0000256" key="9">
    <source>
        <dbReference type="ARBA" id="ARBA00023235"/>
    </source>
</evidence>
<dbReference type="GO" id="GO:0043139">
    <property type="term" value="F:5'-3' DNA helicase activity"/>
    <property type="evidence" value="ECO:0007669"/>
    <property type="project" value="UniProtKB-EC"/>
</dbReference>
<keyword evidence="3 12" id="KW-0235">DNA replication</keyword>
<dbReference type="NCBIfam" id="TIGR00665">
    <property type="entry name" value="DnaB"/>
    <property type="match status" value="1"/>
</dbReference>
<evidence type="ECO:0000313" key="14">
    <source>
        <dbReference type="EMBL" id="TVY12215.1"/>
    </source>
</evidence>
<dbReference type="PANTHER" id="PTHR30153">
    <property type="entry name" value="REPLICATIVE DNA HELICASE DNAB"/>
    <property type="match status" value="1"/>
</dbReference>
<dbReference type="Pfam" id="PF00772">
    <property type="entry name" value="DnaB"/>
    <property type="match status" value="1"/>
</dbReference>
<dbReference type="EMBL" id="VIAE01000006">
    <property type="protein sequence ID" value="TVY12215.1"/>
    <property type="molecule type" value="Genomic_DNA"/>
</dbReference>
<dbReference type="OrthoDB" id="9773982at2"/>
<keyword evidence="4 12" id="KW-0547">Nucleotide-binding</keyword>
<evidence type="ECO:0000256" key="4">
    <source>
        <dbReference type="ARBA" id="ARBA00022741"/>
    </source>
</evidence>
<dbReference type="InterPro" id="IPR007692">
    <property type="entry name" value="DNA_helicase_DnaB"/>
</dbReference>
<dbReference type="InterPro" id="IPR027417">
    <property type="entry name" value="P-loop_NTPase"/>
</dbReference>
<dbReference type="Gene3D" id="3.40.50.300">
    <property type="entry name" value="P-loop containing nucleotide triphosphate hydrolases"/>
    <property type="match status" value="1"/>
</dbReference>
<dbReference type="InterPro" id="IPR007693">
    <property type="entry name" value="DNA_helicase_DnaB-like_N"/>
</dbReference>
<dbReference type="InterPro" id="IPR007694">
    <property type="entry name" value="DNA_helicase_DnaB-like_C"/>
</dbReference>
<keyword evidence="2 12" id="KW-0639">Primosome</keyword>
<comment type="similarity">
    <text evidence="1 12">Belongs to the helicase family. DnaB subfamily.</text>
</comment>
<dbReference type="GO" id="GO:0006269">
    <property type="term" value="P:DNA replication, synthesis of primer"/>
    <property type="evidence" value="ECO:0007669"/>
    <property type="project" value="UniProtKB-UniRule"/>
</dbReference>
<protein>
    <recommendedName>
        <fullName evidence="11 12">Replicative DNA helicase</fullName>
        <ecNumber evidence="11 12">5.6.2.3</ecNumber>
    </recommendedName>
</protein>
<dbReference type="CDD" id="cd00984">
    <property type="entry name" value="DnaB_C"/>
    <property type="match status" value="1"/>
</dbReference>
<keyword evidence="6 12" id="KW-0347">Helicase</keyword>
<evidence type="ECO:0000256" key="6">
    <source>
        <dbReference type="ARBA" id="ARBA00022806"/>
    </source>
</evidence>
<dbReference type="GO" id="GO:0016887">
    <property type="term" value="F:ATP hydrolysis activity"/>
    <property type="evidence" value="ECO:0007669"/>
    <property type="project" value="RHEA"/>
</dbReference>
<dbReference type="GO" id="GO:1990077">
    <property type="term" value="C:primosome complex"/>
    <property type="evidence" value="ECO:0007669"/>
    <property type="project" value="UniProtKB-UniRule"/>
</dbReference>
<sequence length="460" mass="53529">MSDNNNIRLQFPFYLDAEQFILGIIFVDPKQMLNIEGKLEITDFYNLNHQLIFSAMQDLFQQNKDIDYYSVYAFLETKKQKIVGGKEYLIDLGSQIPSVYHLDTYIEFVKEASLKRDIINTAMSVVRDGFDNVHMDSQNYLNIAEEKIFQISRKKKNTKFVELKTLLKEIERKTIYNRRENNIIGLRTGYENLDNITLGFKPEELIILAARPSMGKSSFMMNLAVNIAKQNKNKQAAIAIFSLEMSNEQLGSRMLSAQSNVPHRNIQLGFLNPQQLNVINGCSQQLQKLNIYFDDSSSVNILDIRTQCRQLKYKNKLDIIIIDYLQLIRKSNKNNQNNFYNRQEEVSDISQSLKQMARELKVPVIALSQLSREVEKREDKKPILSDLRDSGSIEQDADIVMFLYRKNYYAKEKDKREEIKEDLGYTELIISKNRQGATGLRKFSFNSECLLFTEIDDVIN</sequence>
<comment type="caution">
    <text evidence="14">The sequence shown here is derived from an EMBL/GenBank/DDBJ whole genome shotgun (WGS) entry which is preliminary data.</text>
</comment>
<dbReference type="SUPFAM" id="SSF48024">
    <property type="entry name" value="N-terminal domain of DnaB helicase"/>
    <property type="match status" value="1"/>
</dbReference>
<evidence type="ECO:0000256" key="11">
    <source>
        <dbReference type="NCBIfam" id="TIGR00665"/>
    </source>
</evidence>
<evidence type="ECO:0000313" key="15">
    <source>
        <dbReference type="Proteomes" id="UP000320078"/>
    </source>
</evidence>
<evidence type="ECO:0000256" key="5">
    <source>
        <dbReference type="ARBA" id="ARBA00022801"/>
    </source>
</evidence>
<dbReference type="Pfam" id="PF03796">
    <property type="entry name" value="DnaB_C"/>
    <property type="match status" value="1"/>
</dbReference>
<gene>
    <name evidence="14" type="primary">dnaB</name>
    <name evidence="14" type="ORF">MDPP_00283</name>
</gene>
<dbReference type="SUPFAM" id="SSF52540">
    <property type="entry name" value="P-loop containing nucleoside triphosphate hydrolases"/>
    <property type="match status" value="1"/>
</dbReference>
<organism evidence="14 15">
    <name type="scientific">Candidatus Phytoplasma pini</name>
    <dbReference type="NCBI Taxonomy" id="267362"/>
    <lineage>
        <taxon>Bacteria</taxon>
        <taxon>Bacillati</taxon>
        <taxon>Mycoplasmatota</taxon>
        <taxon>Mollicutes</taxon>
        <taxon>Acholeplasmatales</taxon>
        <taxon>Acholeplasmataceae</taxon>
        <taxon>Candidatus Phytoplasma</taxon>
    </lineage>
</organism>
<evidence type="ECO:0000256" key="1">
    <source>
        <dbReference type="ARBA" id="ARBA00008428"/>
    </source>
</evidence>
<dbReference type="PANTHER" id="PTHR30153:SF2">
    <property type="entry name" value="REPLICATIVE DNA HELICASE"/>
    <property type="match status" value="1"/>
</dbReference>
<accession>A0A559KJA5</accession>
<evidence type="ECO:0000256" key="10">
    <source>
        <dbReference type="ARBA" id="ARBA00048954"/>
    </source>
</evidence>
<keyword evidence="9" id="KW-0413">Isomerase</keyword>
<dbReference type="InterPro" id="IPR036185">
    <property type="entry name" value="DNA_heli_DnaB-like_N_sf"/>
</dbReference>
<dbReference type="PROSITE" id="PS51199">
    <property type="entry name" value="SF4_HELICASE"/>
    <property type="match status" value="1"/>
</dbReference>
<dbReference type="InterPro" id="IPR016136">
    <property type="entry name" value="DNA_helicase_N/primase_C"/>
</dbReference>
<keyword evidence="8 12" id="KW-0238">DNA-binding</keyword>
<dbReference type="Proteomes" id="UP000320078">
    <property type="component" value="Unassembled WGS sequence"/>
</dbReference>
<comment type="function">
    <text evidence="12">The main replicative DNA helicase, it participates in initiation and elongation during chromosome replication. Travels ahead of the DNA replisome, separating dsDNA into templates for DNA synthesis. A processive ATP-dependent 5'-3' DNA helicase it has DNA-dependent ATPase activity.</text>
</comment>
<keyword evidence="7 12" id="KW-0067">ATP-binding</keyword>
<comment type="catalytic activity">
    <reaction evidence="10 12">
        <text>ATP + H2O = ADP + phosphate + H(+)</text>
        <dbReference type="Rhea" id="RHEA:13065"/>
        <dbReference type="ChEBI" id="CHEBI:15377"/>
        <dbReference type="ChEBI" id="CHEBI:15378"/>
        <dbReference type="ChEBI" id="CHEBI:30616"/>
        <dbReference type="ChEBI" id="CHEBI:43474"/>
        <dbReference type="ChEBI" id="CHEBI:456216"/>
        <dbReference type="EC" id="5.6.2.3"/>
    </reaction>
</comment>
<evidence type="ECO:0000259" key="13">
    <source>
        <dbReference type="PROSITE" id="PS51199"/>
    </source>
</evidence>
<name>A0A559KJA5_9MOLU</name>
<dbReference type="GO" id="GO:0005829">
    <property type="term" value="C:cytosol"/>
    <property type="evidence" value="ECO:0007669"/>
    <property type="project" value="TreeGrafter"/>
</dbReference>
<keyword evidence="5 12" id="KW-0378">Hydrolase</keyword>
<evidence type="ECO:0000256" key="8">
    <source>
        <dbReference type="ARBA" id="ARBA00023125"/>
    </source>
</evidence>
<dbReference type="RefSeq" id="WP_144658456.1">
    <property type="nucleotide sequence ID" value="NZ_VIAE01000006.1"/>
</dbReference>
<dbReference type="Gene3D" id="1.10.860.10">
    <property type="entry name" value="DNAb Helicase, Chain A"/>
    <property type="match status" value="1"/>
</dbReference>
<reference evidence="14 15" key="1">
    <citation type="submission" date="2019-06" db="EMBL/GenBank/DDBJ databases">
        <title>Draft Genome Sequence of Candidatus Phytoplasma pini-Related Strain MDPP: A Resource for Comparative Genomics of Gymnosperm-infecting Phytoplasmas.</title>
        <authorList>
            <person name="Cai W."/>
            <person name="Costanzo S."/>
            <person name="Shao J."/>
            <person name="Zhao Y."/>
            <person name="Davis R."/>
        </authorList>
    </citation>
    <scope>NUCLEOTIDE SEQUENCE [LARGE SCALE GENOMIC DNA]</scope>
    <source>
        <strain evidence="14 15">MDPP</strain>
    </source>
</reference>